<dbReference type="PANTHER" id="PTHR13944">
    <property type="entry name" value="AGAP007712-PA"/>
    <property type="match status" value="1"/>
</dbReference>
<feature type="region of interest" description="Disordered" evidence="7">
    <location>
        <begin position="61"/>
        <end position="82"/>
    </location>
</feature>
<evidence type="ECO:0000256" key="1">
    <source>
        <dbReference type="ARBA" id="ARBA00004496"/>
    </source>
</evidence>
<sequence length="1704" mass="193984">MSESLVTTISPNVADTHADSLRPTFSSMRSLNSISDDDIKIVQLHQRSFFAEEPYNKENHCKLGDLESDRKDVDGDSRKGDTSDFYADHDFGAVMSCGRTETTEPTLTSEDNHTLVDDCSLNEQIPQLEVPQISVDGLELPRASEIASSSMDDESCESTTHLLDESMIPLVGTPHPMTHIPVEGFFTFVERLPNQELPAISEENEEQSLRRQRKHTCSSVRSHARNCATEVRQEPDDIALGSASRANPELIPELNYSSYAEVLPGPVHRRATSDNLVVEAVRRNELRRAQEVEEIDLIGKDENVLVRSQRSVVRTGSIISNRCQSQVFLPELGLNDASNSVPVLDRNLSNSDPSINDEKPTKALDGPPPVILSRKASSNHHDPWKKEFSCPTSTQPAAVQMRNDAIEITNRLPSVTRTENDDVRTSPPSSSVASFSRGMSLMRRSLRRLAGDSWHGSSHSPDFPTMFLSLDAATNSEIEHVQSSAECRCIASDTTNDTNIRRVATVPCRQRTTTHLKPRTGDRIEKKKAKTGSDTFSFGSLFGTNKGGRSKKAKQFILVYNYENMLTISYHFGNFIFYEVQFHERDESMQRQAVSVDIASLSSSRTAMSTSTASPSSRFELNTGDKCYQRNVSLPSLAATVEFNQFHRRAGFSEKSWLLRHFTNLLGWSHLEGGVSDVTKSNGTYCETHSDGSSTKSRLTLYEPSSYWMMDDECTVDASIVYRQQLRSILREKPSLSDIFETDINFLTRSLSEGDLRRVDEENNVNESRDVFGRYGLLSSDFGETLCIPEGTVVGDEVCYITGAFLESLERPNSESVSLTETETHESSPTTVRLKRIEEHGRHMSLNDDLNEELEDKDVEQMDQMSTVLPRKRSRGVSAIIFERLTKRKSKQGVPDLKLKRDSFKGLPEHLSSALLLSNEINDVDSVNFDLSESPKYNLNQPLWARFDLFSKDEYTSWHDKYRHDKMNTKGYRNRLIQENILPEADVDRLIPDVLDALLVFHLNLLDRLTARQRESDEVETISDILTEELSDDGKHIGIAVNAYTTFGSAKERSEKMFESLMTKNGRFAEFIRASAQDPMYRRFEFKSIMTRIISRPAKYGLLVETILKNECNKFTKEWELTQKALFAAKRFAMKIDNNLLMMQMAQRWDDVRSHFDLSSHTNLYIIDKEKPSGVVRITFTMEDLDIDVKHPGSGQRRLMCLGDVCMKNSRTKTAEKVFMVLFDDILVCLQRRNNHQKYVFIQQDQSVFPVSGLILRPADRSASVMIISGAITKPALLEVEFNSKTDRTKWIKTLESAIHNAPAKVRLSPRNEDEAARQLELERQLQLKQQKEAEDEWLRKLDEMFEQRNSQERFIQDYMISLMKFFDDLRAHLHTLPLKSRPDVADRIREAVRQHCRELRVCRTAPLSRLIENACVARESELWSFIDVAAEMTLDGDSDGGGSSSDSSASGKGQRPRRIHTFHGTTEQSAENSATTLNKERSTIRRHTTVPRMSICQDGVSDRIDEDEERWEFNESRREQLEVEEKTHQLPVLRLFIVLSFQLGLNLKARRAMSHLIRDVVKLKSENNHLRSEISLNKTRLAMKERTQNAMISPSLASDTMEALRRKEQEVREENARRRQELEQWAEELRVQQEQQRQQEQQMLLQREQLRQNEAELANKWAALHAATVAGCTTPETTPRIAGRISMKSPSSLSKATSFRDPK</sequence>
<dbReference type="Pfam" id="PF17838">
    <property type="entry name" value="PH_16"/>
    <property type="match status" value="1"/>
</dbReference>
<proteinExistence type="predicted"/>
<feature type="domain" description="DH" evidence="8">
    <location>
        <begin position="972"/>
        <end position="1139"/>
    </location>
</feature>
<evidence type="ECO:0000256" key="7">
    <source>
        <dbReference type="SAM" id="MobiDB-lite"/>
    </source>
</evidence>
<protein>
    <submittedName>
        <fullName evidence="11">DH domain-containing protein</fullName>
    </submittedName>
</protein>
<dbReference type="GO" id="GO:0035023">
    <property type="term" value="P:regulation of Rho protein signal transduction"/>
    <property type="evidence" value="ECO:0007669"/>
    <property type="project" value="TreeGrafter"/>
</dbReference>
<evidence type="ECO:0000313" key="9">
    <source>
        <dbReference type="EMBL" id="VDM59839.1"/>
    </source>
</evidence>
<feature type="coiled-coil region" evidence="6">
    <location>
        <begin position="1598"/>
        <end position="1661"/>
    </location>
</feature>
<dbReference type="PROSITE" id="PS50010">
    <property type="entry name" value="DH_2"/>
    <property type="match status" value="1"/>
</dbReference>
<feature type="compositionally biased region" description="Polar residues" evidence="7">
    <location>
        <begin position="1464"/>
        <end position="1478"/>
    </location>
</feature>
<name>A0A158PJ24_ANGCS</name>
<keyword evidence="4" id="KW-0863">Zinc-finger</keyword>
<evidence type="ECO:0000313" key="10">
    <source>
        <dbReference type="Proteomes" id="UP000267027"/>
    </source>
</evidence>
<dbReference type="InterPro" id="IPR041020">
    <property type="entry name" value="PH_16"/>
</dbReference>
<dbReference type="EMBL" id="UYYA01004134">
    <property type="protein sequence ID" value="VDM59839.1"/>
    <property type="molecule type" value="Genomic_DNA"/>
</dbReference>
<comment type="subcellular location">
    <subcellularLocation>
        <location evidence="1">Cytoplasm</location>
    </subcellularLocation>
</comment>
<evidence type="ECO:0000256" key="4">
    <source>
        <dbReference type="ARBA" id="ARBA00022771"/>
    </source>
</evidence>
<evidence type="ECO:0000256" key="6">
    <source>
        <dbReference type="SAM" id="Coils"/>
    </source>
</evidence>
<dbReference type="WBParaSite" id="ACOC_0000825301-mRNA-1">
    <property type="protein sequence ID" value="ACOC_0000825301-mRNA-1"/>
    <property type="gene ID" value="ACOC_0000825301"/>
</dbReference>
<evidence type="ECO:0000256" key="5">
    <source>
        <dbReference type="ARBA" id="ARBA00023054"/>
    </source>
</evidence>
<dbReference type="STRING" id="334426.A0A158PJ24"/>
<keyword evidence="2" id="KW-0963">Cytoplasm</keyword>
<dbReference type="InterPro" id="IPR000219">
    <property type="entry name" value="DH_dom"/>
</dbReference>
<feature type="compositionally biased region" description="Polar residues" evidence="7">
    <location>
        <begin position="1689"/>
        <end position="1698"/>
    </location>
</feature>
<feature type="coiled-coil region" evidence="6">
    <location>
        <begin position="1317"/>
        <end position="1348"/>
    </location>
</feature>
<dbReference type="OrthoDB" id="28045at2759"/>
<dbReference type="SUPFAM" id="SSF50729">
    <property type="entry name" value="PH domain-like"/>
    <property type="match status" value="1"/>
</dbReference>
<dbReference type="SUPFAM" id="SSF48065">
    <property type="entry name" value="DBL homology domain (DH-domain)"/>
    <property type="match status" value="1"/>
</dbReference>
<dbReference type="SMART" id="SM00325">
    <property type="entry name" value="RhoGEF"/>
    <property type="match status" value="1"/>
</dbReference>
<dbReference type="PANTHER" id="PTHR13944:SF21">
    <property type="entry name" value="CYSTS, ISOFORM C"/>
    <property type="match status" value="1"/>
</dbReference>
<feature type="region of interest" description="Disordered" evidence="7">
    <location>
        <begin position="345"/>
        <end position="369"/>
    </location>
</feature>
<dbReference type="GO" id="GO:0008270">
    <property type="term" value="F:zinc ion binding"/>
    <property type="evidence" value="ECO:0007669"/>
    <property type="project" value="UniProtKB-KW"/>
</dbReference>
<feature type="region of interest" description="Disordered" evidence="7">
    <location>
        <begin position="376"/>
        <end position="395"/>
    </location>
</feature>
<gene>
    <name evidence="9" type="ORF">ACOC_LOCUS8254</name>
</gene>
<dbReference type="InterPro" id="IPR051632">
    <property type="entry name" value="Rho_GEF"/>
</dbReference>
<feature type="region of interest" description="Disordered" evidence="7">
    <location>
        <begin position="1437"/>
        <end position="1486"/>
    </location>
</feature>
<accession>A0A158PJ24</accession>
<keyword evidence="5 6" id="KW-0175">Coiled coil</keyword>
<feature type="compositionally biased region" description="Polar residues" evidence="7">
    <location>
        <begin position="345"/>
        <end position="354"/>
    </location>
</feature>
<dbReference type="GO" id="GO:0005085">
    <property type="term" value="F:guanyl-nucleotide exchange factor activity"/>
    <property type="evidence" value="ECO:0007669"/>
    <property type="project" value="InterPro"/>
</dbReference>
<dbReference type="Proteomes" id="UP000267027">
    <property type="component" value="Unassembled WGS sequence"/>
</dbReference>
<organism evidence="11">
    <name type="scientific">Angiostrongylus costaricensis</name>
    <name type="common">Nematode worm</name>
    <dbReference type="NCBI Taxonomy" id="334426"/>
    <lineage>
        <taxon>Eukaryota</taxon>
        <taxon>Metazoa</taxon>
        <taxon>Ecdysozoa</taxon>
        <taxon>Nematoda</taxon>
        <taxon>Chromadorea</taxon>
        <taxon>Rhabditida</taxon>
        <taxon>Rhabditina</taxon>
        <taxon>Rhabditomorpha</taxon>
        <taxon>Strongyloidea</taxon>
        <taxon>Metastrongylidae</taxon>
        <taxon>Angiostrongylus</taxon>
    </lineage>
</organism>
<evidence type="ECO:0000313" key="11">
    <source>
        <dbReference type="WBParaSite" id="ACOC_0000825301-mRNA-1"/>
    </source>
</evidence>
<keyword evidence="4" id="KW-0862">Zinc</keyword>
<dbReference type="GO" id="GO:0005737">
    <property type="term" value="C:cytoplasm"/>
    <property type="evidence" value="ECO:0007669"/>
    <property type="project" value="UniProtKB-SubCell"/>
</dbReference>
<keyword evidence="10" id="KW-1185">Reference proteome</keyword>
<feature type="compositionally biased region" description="Basic and acidic residues" evidence="7">
    <location>
        <begin position="379"/>
        <end position="388"/>
    </location>
</feature>
<reference evidence="11" key="1">
    <citation type="submission" date="2016-04" db="UniProtKB">
        <authorList>
            <consortium name="WormBaseParasite"/>
        </authorList>
    </citation>
    <scope>IDENTIFICATION</scope>
</reference>
<evidence type="ECO:0000256" key="2">
    <source>
        <dbReference type="ARBA" id="ARBA00022490"/>
    </source>
</evidence>
<reference evidence="9 10" key="2">
    <citation type="submission" date="2018-11" db="EMBL/GenBank/DDBJ databases">
        <authorList>
            <consortium name="Pathogen Informatics"/>
        </authorList>
    </citation>
    <scope>NUCLEOTIDE SEQUENCE [LARGE SCALE GENOMIC DNA]</scope>
    <source>
        <strain evidence="9 10">Costa Rica</strain>
    </source>
</reference>
<dbReference type="InterPro" id="IPR035899">
    <property type="entry name" value="DBL_dom_sf"/>
</dbReference>
<dbReference type="InterPro" id="IPR001849">
    <property type="entry name" value="PH_domain"/>
</dbReference>
<dbReference type="Pfam" id="PF00621">
    <property type="entry name" value="RhoGEF"/>
    <property type="match status" value="1"/>
</dbReference>
<keyword evidence="3" id="KW-0597">Phosphoprotein</keyword>
<evidence type="ECO:0000256" key="3">
    <source>
        <dbReference type="ARBA" id="ARBA00022553"/>
    </source>
</evidence>
<keyword evidence="4" id="KW-0479">Metal-binding</keyword>
<dbReference type="SMART" id="SM00233">
    <property type="entry name" value="PH"/>
    <property type="match status" value="1"/>
</dbReference>
<feature type="region of interest" description="Disordered" evidence="7">
    <location>
        <begin position="1685"/>
        <end position="1704"/>
    </location>
</feature>
<evidence type="ECO:0000259" key="8">
    <source>
        <dbReference type="PROSITE" id="PS50010"/>
    </source>
</evidence>
<dbReference type="InterPro" id="IPR011993">
    <property type="entry name" value="PH-like_dom_sf"/>
</dbReference>
<dbReference type="Gene3D" id="2.30.29.30">
    <property type="entry name" value="Pleckstrin-homology domain (PH domain)/Phosphotyrosine-binding domain (PTB)"/>
    <property type="match status" value="1"/>
</dbReference>
<dbReference type="Gene3D" id="1.20.900.10">
    <property type="entry name" value="Dbl homology (DH) domain"/>
    <property type="match status" value="1"/>
</dbReference>